<evidence type="ECO:0000313" key="2">
    <source>
        <dbReference type="Proteomes" id="UP000030108"/>
    </source>
</evidence>
<sequence>MEAPQNERNNAFDPPFSLFVRQLRDAAGFISVRRLKMIVHILTVYLAFSALPNAIPESFPKVLCKLPVLSGYFPYCVREHGRPTEPVIDLDCVAISRLQFRLVHVQEDSARIAVIGNDIKCSAMALRDLIVQVKLKGKDPLGRELEIFVKDGKGVSESLARFNSRIRGLTDRIVSLNEHVLLALEKMLPEPPWGFGDIISFLLSVGRVTPTSRQKTVEDLWLQAISLLGDNLGALIHETQDKVFLFQRLEERLHNIQDMVTAEEYQHRREEQTLKQQWFSNEKKQKSHDTTLQLLPTVLNVRKRALVQILEALLKLKQMSDNLDYMREEAATPTRAVCSIKVCIETLRSTIERLVEWQIRTRETEDTHRWTTPCSDYSN</sequence>
<comment type="caution">
    <text evidence="1">The sequence shown here is derived from an EMBL/GenBank/DDBJ whole genome shotgun (WGS) entry which is preliminary data.</text>
</comment>
<accession>A0A0A1UM62</accession>
<organism evidence="1 2">
    <name type="scientific">Rhizoctonia solani AG-3 Rhs1AP</name>
    <dbReference type="NCBI Taxonomy" id="1086054"/>
    <lineage>
        <taxon>Eukaryota</taxon>
        <taxon>Fungi</taxon>
        <taxon>Dikarya</taxon>
        <taxon>Basidiomycota</taxon>
        <taxon>Agaricomycotina</taxon>
        <taxon>Agaricomycetes</taxon>
        <taxon>Cantharellales</taxon>
        <taxon>Ceratobasidiaceae</taxon>
        <taxon>Rhizoctonia</taxon>
    </lineage>
</organism>
<reference evidence="2" key="1">
    <citation type="journal article" date="2014" name="Genome Announc.">
        <title>Draft genome sequence of the plant-pathogenic soil fungus Rhizoctonia solani anastomosis group 3 strain Rhs1AP.</title>
        <authorList>
            <person name="Cubeta M.A."/>
            <person name="Thomas E."/>
            <person name="Dean R.A."/>
            <person name="Jabaji S."/>
            <person name="Neate S.M."/>
            <person name="Tavantzis S."/>
            <person name="Toda T."/>
            <person name="Vilgalys R."/>
            <person name="Bharathan N."/>
            <person name="Fedorova-Abrams N."/>
            <person name="Pakala S.B."/>
            <person name="Pakala S.M."/>
            <person name="Zafar N."/>
            <person name="Joardar V."/>
            <person name="Losada L."/>
            <person name="Nierman W.C."/>
        </authorList>
    </citation>
    <scope>NUCLEOTIDE SEQUENCE [LARGE SCALE GENOMIC DNA]</scope>
    <source>
        <strain evidence="2">AG-3</strain>
    </source>
</reference>
<dbReference type="OrthoDB" id="4179406at2759"/>
<proteinExistence type="predicted"/>
<dbReference type="Proteomes" id="UP000030108">
    <property type="component" value="Unassembled WGS sequence"/>
</dbReference>
<dbReference type="EMBL" id="JATN01000321">
    <property type="protein sequence ID" value="EUC59811.1"/>
    <property type="molecule type" value="Genomic_DNA"/>
</dbReference>
<name>A0A0A1UM62_9AGAM</name>
<protein>
    <submittedName>
        <fullName evidence="1">Uncharacterized protein</fullName>
    </submittedName>
</protein>
<evidence type="ECO:0000313" key="1">
    <source>
        <dbReference type="EMBL" id="EUC59811.1"/>
    </source>
</evidence>
<gene>
    <name evidence="1" type="ORF">RSOL_324090</name>
</gene>
<dbReference type="AlphaFoldDB" id="A0A0A1UM62"/>